<evidence type="ECO:0000313" key="2">
    <source>
        <dbReference type="Proteomes" id="UP000001075"/>
    </source>
</evidence>
<accession>G3IPH2</accession>
<name>G3IPH2_CRIGR</name>
<sequence>MSLSDKHHLDSITFSVIHNGFQSRYPDVHEMPILSIGFEKRRITWHMSVLLKHPYGSQATSEKKGNYFL</sequence>
<evidence type="ECO:0000313" key="1">
    <source>
        <dbReference type="EMBL" id="EGV91441.1"/>
    </source>
</evidence>
<gene>
    <name evidence="1" type="ORF">I79_025883</name>
</gene>
<reference evidence="2" key="1">
    <citation type="journal article" date="2011" name="Nat. Biotechnol.">
        <title>The genomic sequence of the Chinese hamster ovary (CHO)-K1 cell line.</title>
        <authorList>
            <person name="Xu X."/>
            <person name="Nagarajan H."/>
            <person name="Lewis N.E."/>
            <person name="Pan S."/>
            <person name="Cai Z."/>
            <person name="Liu X."/>
            <person name="Chen W."/>
            <person name="Xie M."/>
            <person name="Wang W."/>
            <person name="Hammond S."/>
            <person name="Andersen M.R."/>
            <person name="Neff N."/>
            <person name="Passarelli B."/>
            <person name="Koh W."/>
            <person name="Fan H.C."/>
            <person name="Wang J."/>
            <person name="Gui Y."/>
            <person name="Lee K.H."/>
            <person name="Betenbaugh M.J."/>
            <person name="Quake S.R."/>
            <person name="Famili I."/>
            <person name="Palsson B.O."/>
            <person name="Wang J."/>
        </authorList>
    </citation>
    <scope>NUCLEOTIDE SEQUENCE [LARGE SCALE GENOMIC DNA]</scope>
    <source>
        <strain evidence="2">CHO K1 cell line</strain>
    </source>
</reference>
<dbReference type="Proteomes" id="UP000001075">
    <property type="component" value="Unassembled WGS sequence"/>
</dbReference>
<dbReference type="EMBL" id="JH011514">
    <property type="protein sequence ID" value="EGV91441.1"/>
    <property type="molecule type" value="Genomic_DNA"/>
</dbReference>
<dbReference type="AlphaFoldDB" id="G3IPH2"/>
<organism evidence="1 2">
    <name type="scientific">Cricetulus griseus</name>
    <name type="common">Chinese hamster</name>
    <name type="synonym">Cricetulus barabensis griseus</name>
    <dbReference type="NCBI Taxonomy" id="10029"/>
    <lineage>
        <taxon>Eukaryota</taxon>
        <taxon>Metazoa</taxon>
        <taxon>Chordata</taxon>
        <taxon>Craniata</taxon>
        <taxon>Vertebrata</taxon>
        <taxon>Euteleostomi</taxon>
        <taxon>Mammalia</taxon>
        <taxon>Eutheria</taxon>
        <taxon>Euarchontoglires</taxon>
        <taxon>Glires</taxon>
        <taxon>Rodentia</taxon>
        <taxon>Myomorpha</taxon>
        <taxon>Muroidea</taxon>
        <taxon>Cricetidae</taxon>
        <taxon>Cricetinae</taxon>
        <taxon>Cricetulus</taxon>
    </lineage>
</organism>
<dbReference type="InParanoid" id="G3IPH2"/>
<protein>
    <submittedName>
        <fullName evidence="1">Uncharacterized protein</fullName>
    </submittedName>
</protein>
<proteinExistence type="predicted"/>